<dbReference type="InterPro" id="IPR001647">
    <property type="entry name" value="HTH_TetR"/>
</dbReference>
<evidence type="ECO:0000256" key="3">
    <source>
        <dbReference type="PROSITE-ProRule" id="PRU00335"/>
    </source>
</evidence>
<comment type="caution">
    <text evidence="6">The sequence shown here is derived from an EMBL/GenBank/DDBJ whole genome shotgun (WGS) entry which is preliminary data.</text>
</comment>
<feature type="DNA-binding region" description="H-T-H motif" evidence="3">
    <location>
        <begin position="88"/>
        <end position="107"/>
    </location>
</feature>
<evidence type="ECO:0000256" key="2">
    <source>
        <dbReference type="ARBA" id="ARBA00023125"/>
    </source>
</evidence>
<dbReference type="InterPro" id="IPR050109">
    <property type="entry name" value="HTH-type_TetR-like_transc_reg"/>
</dbReference>
<keyword evidence="7" id="KW-1185">Reference proteome</keyword>
<dbReference type="PROSITE" id="PS50977">
    <property type="entry name" value="HTH_TETR_2"/>
    <property type="match status" value="1"/>
</dbReference>
<dbReference type="Proteomes" id="UP000318405">
    <property type="component" value="Unassembled WGS sequence"/>
</dbReference>
<protein>
    <submittedName>
        <fullName evidence="6">TetR/AcrR family transcriptional regulator</fullName>
    </submittedName>
</protein>
<sequence>MPRNSLAYRPARFPTWVPRSTGCSPPSSRRADCPCPPKPSPRPSRACAGTRMSEAGATTRRRRPDQRRDEILTAARRRLLAHGLDNARIDDIAADAGIAKGTFYLYFRDRQSLVAALREQFVEELAAALDAAVDARPAHDWTGRLAHWVEQAIRLQVARTAEHDLVFHDLRHADARHRLQDNPVVHGLARLLEQGARAGAWQAPAPELLAVLLFHATHGASDSLRMQAEHTRDHDHVCATVVQWALNSLAVGG</sequence>
<dbReference type="OrthoDB" id="9809772at2"/>
<dbReference type="SUPFAM" id="SSF46689">
    <property type="entry name" value="Homeodomain-like"/>
    <property type="match status" value="1"/>
</dbReference>
<reference evidence="6 7" key="1">
    <citation type="submission" date="2019-07" db="EMBL/GenBank/DDBJ databases">
        <title>Qingshengfaniella alkalisoli gen. nov., sp. nov., isolated from saline soil.</title>
        <authorList>
            <person name="Xu L."/>
            <person name="Huang X.-X."/>
            <person name="Sun J.-Q."/>
        </authorList>
    </citation>
    <scope>NUCLEOTIDE SEQUENCE [LARGE SCALE GENOMIC DNA]</scope>
    <source>
        <strain evidence="6 7">DSM 27279</strain>
    </source>
</reference>
<dbReference type="EMBL" id="VLTJ01000035">
    <property type="protein sequence ID" value="TSH91548.1"/>
    <property type="molecule type" value="Genomic_DNA"/>
</dbReference>
<feature type="region of interest" description="Disordered" evidence="4">
    <location>
        <begin position="1"/>
        <end position="69"/>
    </location>
</feature>
<dbReference type="PANTHER" id="PTHR30055:SF183">
    <property type="entry name" value="NUCLEOID OCCLUSION FACTOR SLMA"/>
    <property type="match status" value="1"/>
</dbReference>
<evidence type="ECO:0000313" key="6">
    <source>
        <dbReference type="EMBL" id="TSH91548.1"/>
    </source>
</evidence>
<dbReference type="PANTHER" id="PTHR30055">
    <property type="entry name" value="HTH-TYPE TRANSCRIPTIONAL REGULATOR RUTR"/>
    <property type="match status" value="1"/>
</dbReference>
<accession>A0A556AF90</accession>
<evidence type="ECO:0000256" key="1">
    <source>
        <dbReference type="ARBA" id="ARBA00023054"/>
    </source>
</evidence>
<dbReference type="Gene3D" id="1.10.357.10">
    <property type="entry name" value="Tetracycline Repressor, domain 2"/>
    <property type="match status" value="1"/>
</dbReference>
<evidence type="ECO:0000259" key="5">
    <source>
        <dbReference type="PROSITE" id="PS50977"/>
    </source>
</evidence>
<gene>
    <name evidence="6" type="ORF">FOZ76_18250</name>
</gene>
<dbReference type="AlphaFoldDB" id="A0A556AF90"/>
<dbReference type="GO" id="GO:0000976">
    <property type="term" value="F:transcription cis-regulatory region binding"/>
    <property type="evidence" value="ECO:0007669"/>
    <property type="project" value="TreeGrafter"/>
</dbReference>
<dbReference type="GO" id="GO:0003700">
    <property type="term" value="F:DNA-binding transcription factor activity"/>
    <property type="evidence" value="ECO:0007669"/>
    <property type="project" value="TreeGrafter"/>
</dbReference>
<proteinExistence type="predicted"/>
<keyword evidence="2 3" id="KW-0238">DNA-binding</keyword>
<organism evidence="6 7">
    <name type="scientific">Verticiella sediminum</name>
    <dbReference type="NCBI Taxonomy" id="1247510"/>
    <lineage>
        <taxon>Bacteria</taxon>
        <taxon>Pseudomonadati</taxon>
        <taxon>Pseudomonadota</taxon>
        <taxon>Betaproteobacteria</taxon>
        <taxon>Burkholderiales</taxon>
        <taxon>Alcaligenaceae</taxon>
        <taxon>Verticiella</taxon>
    </lineage>
</organism>
<evidence type="ECO:0000256" key="4">
    <source>
        <dbReference type="SAM" id="MobiDB-lite"/>
    </source>
</evidence>
<evidence type="ECO:0000313" key="7">
    <source>
        <dbReference type="Proteomes" id="UP000318405"/>
    </source>
</evidence>
<keyword evidence="1" id="KW-0175">Coiled coil</keyword>
<dbReference type="InterPro" id="IPR009057">
    <property type="entry name" value="Homeodomain-like_sf"/>
</dbReference>
<feature type="domain" description="HTH tetR-type" evidence="5">
    <location>
        <begin position="65"/>
        <end position="125"/>
    </location>
</feature>
<dbReference type="PRINTS" id="PR00455">
    <property type="entry name" value="HTHTETR"/>
</dbReference>
<name>A0A556AF90_9BURK</name>
<dbReference type="Pfam" id="PF00440">
    <property type="entry name" value="TetR_N"/>
    <property type="match status" value="1"/>
</dbReference>